<dbReference type="RefSeq" id="WP_307405922.1">
    <property type="nucleotide sequence ID" value="NZ_JAUSUR010000001.1"/>
</dbReference>
<comment type="caution">
    <text evidence="12">The sequence shown here is derived from an EMBL/GenBank/DDBJ whole genome shotgun (WGS) entry which is preliminary data.</text>
</comment>
<organism evidence="12 13">
    <name type="scientific">Breznakia pachnodae</name>
    <dbReference type="NCBI Taxonomy" id="265178"/>
    <lineage>
        <taxon>Bacteria</taxon>
        <taxon>Bacillati</taxon>
        <taxon>Bacillota</taxon>
        <taxon>Erysipelotrichia</taxon>
        <taxon>Erysipelotrichales</taxon>
        <taxon>Erysipelotrichaceae</taxon>
        <taxon>Breznakia</taxon>
    </lineage>
</organism>
<comment type="cofactor">
    <cofactor evidence="1">
        <name>FMN</name>
        <dbReference type="ChEBI" id="CHEBI:58210"/>
    </cofactor>
</comment>
<evidence type="ECO:0000256" key="4">
    <source>
        <dbReference type="ARBA" id="ARBA00022630"/>
    </source>
</evidence>
<evidence type="ECO:0000256" key="9">
    <source>
        <dbReference type="ARBA" id="ARBA00023014"/>
    </source>
</evidence>
<dbReference type="InterPro" id="IPR051793">
    <property type="entry name" value="NADH:flavin_oxidoreductase"/>
</dbReference>
<dbReference type="EMBL" id="JAUSUR010000001">
    <property type="protein sequence ID" value="MDQ0360215.1"/>
    <property type="molecule type" value="Genomic_DNA"/>
</dbReference>
<dbReference type="SUPFAM" id="SSF51905">
    <property type="entry name" value="FAD/NAD(P)-binding domain"/>
    <property type="match status" value="1"/>
</dbReference>
<accession>A0ABU0E0Y7</accession>
<keyword evidence="13" id="KW-1185">Reference proteome</keyword>
<dbReference type="Gene3D" id="3.50.50.60">
    <property type="entry name" value="FAD/NAD(P)-binding domain"/>
    <property type="match status" value="1"/>
</dbReference>
<sequence>MKNNYPNLFKPLRMRNVIFQNRVFVSSMGCPPTHKHPSSPKYDAGVGFYDKTAGGAAAILVEVPPTQKDGTYPKYERDVIRELMSLAGQSGSKIGAGLGLFGRDEDGTMYGPSSYKKPDGTQLQEVTEEKMLSFIEELGRNAKAAKEFGFDYVQYHMAHESIMSHFLAPGFNQRKDEYGGSLENRMKFPKLAIKTIREAVGNDMPIIVRLSAYLHCDESFEFEEMLTFIKEVQNEIDMVNVSCGMDTWYETNVYHCTTPFQPHNINAHWAAKIKKVCPDLYVCPVGGIVTPEDAEEIITSNQADAVMLGRAMNADPLWPKKAKEGRSEDIVPCLRCSYCYHAANDHNLIACSVNPRFFRENRVPMVLDKAGRIKKVVVIGGGPAGCKAAITASERGHHVVLIEKSDKVGGQLKHADLDEHKSDLARYCKYLQVQIAKSEVTVLYNTTATPEVVKSLEPDAVIIAIGATPVKPNIKGIDKPLVMEAIDSYNYMDMIGHNVSIIGGGTIGSEMALKLAEDGHKVSIIESGDKLCARGHMLYRIGIRHAMDKVSEKITSYLNTSCMEILDDRVIIEKDGKQETIVADTVLVSVGLRPLTDKVASFYGITPETYYVGDCDRVGKVLEATNNAYFIAVNL</sequence>
<evidence type="ECO:0000256" key="2">
    <source>
        <dbReference type="ARBA" id="ARBA00001966"/>
    </source>
</evidence>
<dbReference type="InterPro" id="IPR001155">
    <property type="entry name" value="OxRdtase_FMN_N"/>
</dbReference>
<dbReference type="Gene3D" id="3.40.50.720">
    <property type="entry name" value="NAD(P)-binding Rossmann-like Domain"/>
    <property type="match status" value="1"/>
</dbReference>
<keyword evidence="6" id="KW-0479">Metal-binding</keyword>
<dbReference type="PANTHER" id="PTHR42917:SF2">
    <property type="entry name" value="2,4-DIENOYL-COA REDUCTASE [(2E)-ENOYL-COA-PRODUCING]"/>
    <property type="match status" value="1"/>
</dbReference>
<dbReference type="PANTHER" id="PTHR42917">
    <property type="entry name" value="2,4-DIENOYL-COA REDUCTASE"/>
    <property type="match status" value="1"/>
</dbReference>
<evidence type="ECO:0000256" key="3">
    <source>
        <dbReference type="ARBA" id="ARBA00011048"/>
    </source>
</evidence>
<evidence type="ECO:0000256" key="8">
    <source>
        <dbReference type="ARBA" id="ARBA00023004"/>
    </source>
</evidence>
<dbReference type="PRINTS" id="PR00469">
    <property type="entry name" value="PNDRDTASEII"/>
</dbReference>
<dbReference type="PRINTS" id="PR00368">
    <property type="entry name" value="FADPNR"/>
</dbReference>
<keyword evidence="5" id="KW-0288">FMN</keyword>
<name>A0ABU0E0Y7_9FIRM</name>
<dbReference type="Pfam" id="PF00724">
    <property type="entry name" value="Oxidored_FMN"/>
    <property type="match status" value="1"/>
</dbReference>
<evidence type="ECO:0000256" key="6">
    <source>
        <dbReference type="ARBA" id="ARBA00022723"/>
    </source>
</evidence>
<dbReference type="InterPro" id="IPR023753">
    <property type="entry name" value="FAD/NAD-binding_dom"/>
</dbReference>
<keyword evidence="9" id="KW-0411">Iron-sulfur</keyword>
<keyword evidence="4" id="KW-0285">Flavoprotein</keyword>
<reference evidence="12 13" key="1">
    <citation type="submission" date="2023-07" db="EMBL/GenBank/DDBJ databases">
        <title>Genomic Encyclopedia of Type Strains, Phase IV (KMG-IV): sequencing the most valuable type-strain genomes for metagenomic binning, comparative biology and taxonomic classification.</title>
        <authorList>
            <person name="Goeker M."/>
        </authorList>
    </citation>
    <scope>NUCLEOTIDE SEQUENCE [LARGE SCALE GENOMIC DNA]</scope>
    <source>
        <strain evidence="12 13">DSM 16784</strain>
    </source>
</reference>
<feature type="domain" description="FAD/NAD(P)-binding" evidence="11">
    <location>
        <begin position="374"/>
        <end position="598"/>
    </location>
</feature>
<evidence type="ECO:0000256" key="7">
    <source>
        <dbReference type="ARBA" id="ARBA00023002"/>
    </source>
</evidence>
<keyword evidence="7" id="KW-0560">Oxidoreductase</keyword>
<gene>
    <name evidence="12" type="ORF">J2S15_000946</name>
</gene>
<proteinExistence type="inferred from homology"/>
<evidence type="ECO:0000313" key="12">
    <source>
        <dbReference type="EMBL" id="MDQ0360215.1"/>
    </source>
</evidence>
<dbReference type="Pfam" id="PF07992">
    <property type="entry name" value="Pyr_redox_2"/>
    <property type="match status" value="1"/>
</dbReference>
<dbReference type="SUPFAM" id="SSF51395">
    <property type="entry name" value="FMN-linked oxidoreductases"/>
    <property type="match status" value="1"/>
</dbReference>
<comment type="similarity">
    <text evidence="3">In the N-terminal section; belongs to the NADH:flavin oxidoreductase/NADH oxidase family.</text>
</comment>
<dbReference type="Proteomes" id="UP001230220">
    <property type="component" value="Unassembled WGS sequence"/>
</dbReference>
<dbReference type="InterPro" id="IPR036188">
    <property type="entry name" value="FAD/NAD-bd_sf"/>
</dbReference>
<evidence type="ECO:0000256" key="5">
    <source>
        <dbReference type="ARBA" id="ARBA00022643"/>
    </source>
</evidence>
<protein>
    <submittedName>
        <fullName evidence="12">2,4-dienoyl-CoA reductase-like NADH-dependent reductase (Old Yellow Enzyme family)/thioredoxin reductase</fullName>
    </submittedName>
</protein>
<keyword evidence="8" id="KW-0408">Iron</keyword>
<evidence type="ECO:0000256" key="1">
    <source>
        <dbReference type="ARBA" id="ARBA00001917"/>
    </source>
</evidence>
<feature type="domain" description="NADH:flavin oxidoreductase/NADH oxidase N-terminal" evidence="10">
    <location>
        <begin position="7"/>
        <end position="328"/>
    </location>
</feature>
<dbReference type="Gene3D" id="3.20.20.70">
    <property type="entry name" value="Aldolase class I"/>
    <property type="match status" value="1"/>
</dbReference>
<comment type="cofactor">
    <cofactor evidence="2">
        <name>[4Fe-4S] cluster</name>
        <dbReference type="ChEBI" id="CHEBI:49883"/>
    </cofactor>
</comment>
<evidence type="ECO:0000259" key="10">
    <source>
        <dbReference type="Pfam" id="PF00724"/>
    </source>
</evidence>
<evidence type="ECO:0000259" key="11">
    <source>
        <dbReference type="Pfam" id="PF07992"/>
    </source>
</evidence>
<evidence type="ECO:0000313" key="13">
    <source>
        <dbReference type="Proteomes" id="UP001230220"/>
    </source>
</evidence>
<dbReference type="InterPro" id="IPR013785">
    <property type="entry name" value="Aldolase_TIM"/>
</dbReference>